<dbReference type="Pfam" id="PF25023">
    <property type="entry name" value="TEN_YD-shell"/>
    <property type="match status" value="1"/>
</dbReference>
<keyword evidence="1" id="KW-0677">Repeat</keyword>
<dbReference type="PANTHER" id="PTHR32305">
    <property type="match status" value="1"/>
</dbReference>
<feature type="domain" description="Teneurin-like YD-shell" evidence="2">
    <location>
        <begin position="44"/>
        <end position="131"/>
    </location>
</feature>
<comment type="caution">
    <text evidence="3">The sequence shown here is derived from an EMBL/GenBank/DDBJ whole genome shotgun (WGS) entry which is preliminary data.</text>
</comment>
<dbReference type="InterPro" id="IPR022385">
    <property type="entry name" value="Rhs_assc_core"/>
</dbReference>
<dbReference type="NCBIfam" id="TIGR03696">
    <property type="entry name" value="Rhs_assc_core"/>
    <property type="match status" value="1"/>
</dbReference>
<sequence length="399" mass="44853">MYRGYSLSKYHYDYVNGAGFCCEGKDKKLQAYGGRIGKGNEKYEKKQYYDHADHLGSSSYITNLDAQIVQHVEYVPFGEVFIEERNQSWNTPYLFKGKELDEETGLYYYGARYYNPRESVWLSTDPLAEKYPNVSPYAYTFQNPVNFIDPTGMEPDGWGRKGNQWIYDENITQENYKELGYDDYSDGVTNNTYTSVNNTQVTLNSNGTWKERGLTSSGEFYGGDGSGSFMDWAHRIVYETDQYNPIALVWDGIQGYITGADRFGNELNTAGSTFKIAIAIPIGKAGGLLYRAEQGVVNVTSKSTVNMGTNALAKTGIQFSKHSLQRLAERGVTKDMVELVVNKGQKFYDPLNKSINYVLPKSFASGKSLLVGTNPSTGEVTTVIRSSKNLIKKRFIAIK</sequence>
<protein>
    <recommendedName>
        <fullName evidence="2">Teneurin-like YD-shell domain-containing protein</fullName>
    </recommendedName>
</protein>
<proteinExistence type="predicted"/>
<gene>
    <name evidence="3" type="ORF">C4S77_02780</name>
</gene>
<dbReference type="InterPro" id="IPR056823">
    <property type="entry name" value="TEN-like_YD-shell"/>
</dbReference>
<dbReference type="AlphaFoldDB" id="A0A2S8AFL9"/>
<keyword evidence="4" id="KW-1185">Reference proteome</keyword>
<evidence type="ECO:0000259" key="2">
    <source>
        <dbReference type="Pfam" id="PF25023"/>
    </source>
</evidence>
<dbReference type="Gene3D" id="2.180.10.10">
    <property type="entry name" value="RHS repeat-associated core"/>
    <property type="match status" value="1"/>
</dbReference>
<evidence type="ECO:0000256" key="1">
    <source>
        <dbReference type="ARBA" id="ARBA00022737"/>
    </source>
</evidence>
<evidence type="ECO:0000313" key="4">
    <source>
        <dbReference type="Proteomes" id="UP000238042"/>
    </source>
</evidence>
<dbReference type="OrthoDB" id="1367325at2"/>
<dbReference type="Proteomes" id="UP000238042">
    <property type="component" value="Unassembled WGS sequence"/>
</dbReference>
<organism evidence="3 4">
    <name type="scientific">Apibacter adventoris</name>
    <dbReference type="NCBI Taxonomy" id="1679466"/>
    <lineage>
        <taxon>Bacteria</taxon>
        <taxon>Pseudomonadati</taxon>
        <taxon>Bacteroidota</taxon>
        <taxon>Flavobacteriia</taxon>
        <taxon>Flavobacteriales</taxon>
        <taxon>Weeksellaceae</taxon>
        <taxon>Apibacter</taxon>
    </lineage>
</organism>
<reference evidence="3 4" key="1">
    <citation type="submission" date="2018-02" db="EMBL/GenBank/DDBJ databases">
        <title>Genome sequences of Apibacter spp., gut symbionts of Asian honey bees.</title>
        <authorList>
            <person name="Kwong W.K."/>
            <person name="Steele M.I."/>
            <person name="Moran N.A."/>
        </authorList>
    </citation>
    <scope>NUCLEOTIDE SEQUENCE [LARGE SCALE GENOMIC DNA]</scope>
    <source>
        <strain evidence="4">wkB301</strain>
    </source>
</reference>
<dbReference type="InterPro" id="IPR050708">
    <property type="entry name" value="T6SS_VgrG/RHS"/>
</dbReference>
<dbReference type="PANTHER" id="PTHR32305:SF15">
    <property type="entry name" value="PROTEIN RHSA-RELATED"/>
    <property type="match status" value="1"/>
</dbReference>
<accession>A0A2S8AFL9</accession>
<dbReference type="EMBL" id="PSZM01000004">
    <property type="protein sequence ID" value="PQL94753.1"/>
    <property type="molecule type" value="Genomic_DNA"/>
</dbReference>
<evidence type="ECO:0000313" key="3">
    <source>
        <dbReference type="EMBL" id="PQL94753.1"/>
    </source>
</evidence>
<name>A0A2S8AFL9_9FLAO</name>